<feature type="compositionally biased region" description="Basic and acidic residues" evidence="1">
    <location>
        <begin position="178"/>
        <end position="197"/>
    </location>
</feature>
<proteinExistence type="predicted"/>
<sequence>MTDEFDVLVCKTCTTPWIRNTDEWTGHGQWREQASINCPHCGAQHDPSTVKCLKSLPTREAAGEWRARYLAKRAGEAQSYNDLTLEHGQYGDQLAEIDGQIESFTLTAEKMDLKPIGSDRFADLLDSIQESKTPKFEALNEYRLEQFYDRDQEFETIAKSRDSDLVSLDDQLRSYYGEPHDDRTLTDPEPVEPSRDPDLEIESLSIQPTPPAQQQFNTIAADVPPTVSEWLPTVLADLLPTLVRAVDKLVEDKIDAGHMADLLIAEYGIPDDWSDFASVLATYACEYHDVDLENQDLSDQAREYHKQNRDWARTALTEIGTGRNALGLSHDDLAATIVSILEAADVTPQIVVRFDGETWLESAHRSTRAKTLTALEQLAAGADITIVTSPRVFQTLESSHPEFVARVTQVNMPGRQTTQSSSAPTVCDEESIYTDLELMDKRAGKLAILNHLERNPDATVKDIANDTDIDLSRGSIRPYIDALESDHDYVDVDRRGTENTMSLSERGKAAAGLITDDHRVVHPAQETVFAAFDQPEHPDSNPNSGSVTETPSQSASTVYGSADGMGAGEDGRSAEGMLADTGDAETTGYVQWLPKLGDSSWPLHARITAADVRDGVNLNDYPVERWDDGRVTYVSCMEDHLAVSTQYGGTLPTLVRLATALLDDKLWSTVLTPSALGDELEHCFGDAINNSRDVYDHLVRAAQVGWLSEDERAYDLLKDRYAGVRSALLCKLGELDSLDEDERVETLRKAHGLLMSATALYDAIGVDISIEIRIPDPNNLPAADFCRFASEVTTRQSSYGMHSLHRNFWEPDSQKRTTAMARNVDPSDPNGHLRASWVLSGPGISDYAEQIRGAIAARNEQRLDDRTDYDPVKLNVPVTDTSDYAAMRHAVETVLTKKNLCPAHESDAMRRTTRLFEAYTGSPVDVVDALTALTRSAQPGDVTIADIEYALSTLPADRLFPDLYAPTPGKILHAVLTADGPIGRSDLLKRVGCSGEAYRKHIDRLEALDILTRVDGGKWTATVAPWYVPETDATKPSAGRVTTGTTTVDGVLFDALDELGYNLGNSELIEAFEQPLDRGKFIAAVGPWIDDWIDILASLLKPNPDYVGQSFYDVTIGETPDQATLAETTVGAVAD</sequence>
<reference evidence="2 3" key="1">
    <citation type="journal article" date="2014" name="PLoS Genet.">
        <title>Phylogenetically driven sequencing of extremely halophilic archaea reveals strategies for static and dynamic osmo-response.</title>
        <authorList>
            <person name="Becker E.A."/>
            <person name="Seitzer P.M."/>
            <person name="Tritt A."/>
            <person name="Larsen D."/>
            <person name="Krusor M."/>
            <person name="Yao A.I."/>
            <person name="Wu D."/>
            <person name="Madern D."/>
            <person name="Eisen J.A."/>
            <person name="Darling A.E."/>
            <person name="Facciotti M.T."/>
        </authorList>
    </citation>
    <scope>NUCLEOTIDE SEQUENCE [LARGE SCALE GENOMIC DNA]</scope>
    <source>
        <strain evidence="2 3">DSM 12278</strain>
    </source>
</reference>
<keyword evidence="3" id="KW-1185">Reference proteome</keyword>
<dbReference type="eggNOG" id="arCOG04495">
    <property type="taxonomic scope" value="Archaea"/>
</dbReference>
<dbReference type="RefSeq" id="WP_006111325.1">
    <property type="nucleotide sequence ID" value="NZ_AOIO01000049.1"/>
</dbReference>
<evidence type="ECO:0000256" key="1">
    <source>
        <dbReference type="SAM" id="MobiDB-lite"/>
    </source>
</evidence>
<feature type="compositionally biased region" description="Polar residues" evidence="1">
    <location>
        <begin position="540"/>
        <end position="559"/>
    </location>
</feature>
<dbReference type="AlphaFoldDB" id="M0AF03"/>
<feature type="region of interest" description="Disordered" evidence="1">
    <location>
        <begin position="175"/>
        <end position="197"/>
    </location>
</feature>
<evidence type="ECO:0000313" key="2">
    <source>
        <dbReference type="EMBL" id="ELY97104.1"/>
    </source>
</evidence>
<accession>M0AF03</accession>
<comment type="caution">
    <text evidence="2">The sequence shown here is derived from an EMBL/GenBank/DDBJ whole genome shotgun (WGS) entry which is preliminary data.</text>
</comment>
<organism evidence="2 3">
    <name type="scientific">Natrialba asiatica (strain ATCC 700177 / DSM 12278 / JCM 9576 / FERM P-10747 / NBRC 102637 / 172P1)</name>
    <dbReference type="NCBI Taxonomy" id="29540"/>
    <lineage>
        <taxon>Archaea</taxon>
        <taxon>Methanobacteriati</taxon>
        <taxon>Methanobacteriota</taxon>
        <taxon>Stenosarchaea group</taxon>
        <taxon>Halobacteria</taxon>
        <taxon>Halobacteriales</taxon>
        <taxon>Natrialbaceae</taxon>
        <taxon>Natrialba</taxon>
    </lineage>
</organism>
<dbReference type="OrthoDB" id="197841at2157"/>
<dbReference type="STRING" id="29540.C481_20976"/>
<gene>
    <name evidence="2" type="ORF">C481_20976</name>
</gene>
<feature type="region of interest" description="Disordered" evidence="1">
    <location>
        <begin position="531"/>
        <end position="575"/>
    </location>
</feature>
<dbReference type="PATRIC" id="fig|29540.5.peg.4237"/>
<dbReference type="eggNOG" id="arCOG02298">
    <property type="taxonomic scope" value="Archaea"/>
</dbReference>
<evidence type="ECO:0000313" key="3">
    <source>
        <dbReference type="Proteomes" id="UP000011554"/>
    </source>
</evidence>
<protein>
    <submittedName>
        <fullName evidence="2">Plasmid replication protein RepH</fullName>
    </submittedName>
</protein>
<dbReference type="Proteomes" id="UP000011554">
    <property type="component" value="Unassembled WGS sequence"/>
</dbReference>
<name>M0AF03_NATA1</name>
<dbReference type="EMBL" id="AOIO01000049">
    <property type="protein sequence ID" value="ELY97104.1"/>
    <property type="molecule type" value="Genomic_DNA"/>
</dbReference>